<organism evidence="1 2">
    <name type="scientific">Candidatus Synechococcus spongiarum 142</name>
    <dbReference type="NCBI Taxonomy" id="1608213"/>
    <lineage>
        <taxon>Bacteria</taxon>
        <taxon>Bacillati</taxon>
        <taxon>Cyanobacteriota</taxon>
        <taxon>Cyanophyceae</taxon>
        <taxon>Synechococcales</taxon>
        <taxon>Synechococcaceae</taxon>
        <taxon>Synechococcus</taxon>
    </lineage>
</organism>
<reference evidence="1 2" key="1">
    <citation type="submission" date="2015-01" db="EMBL/GenBank/DDBJ databases">
        <title>Lifestyle Evolution in Cyanobacterial Symbionts of Sponges.</title>
        <authorList>
            <person name="Burgsdorf I."/>
            <person name="Slaby B.M."/>
            <person name="Handley K.M."/>
            <person name="Haber M."/>
            <person name="Blom J."/>
            <person name="Marshall C.W."/>
            <person name="Gilbert J.A."/>
            <person name="Hentschel U."/>
            <person name="Steindler L."/>
        </authorList>
    </citation>
    <scope>NUCLEOTIDE SEQUENCE [LARGE SCALE GENOMIC DNA]</scope>
    <source>
        <strain evidence="1">142</strain>
    </source>
</reference>
<evidence type="ECO:0008006" key="3">
    <source>
        <dbReference type="Google" id="ProtNLM"/>
    </source>
</evidence>
<dbReference type="AlphaFoldDB" id="A0A6N3X4I6"/>
<dbReference type="EMBL" id="JXUO01000206">
    <property type="protein sequence ID" value="KKZ13805.1"/>
    <property type="molecule type" value="Genomic_DNA"/>
</dbReference>
<accession>A0A6N3X4I6</accession>
<evidence type="ECO:0000313" key="1">
    <source>
        <dbReference type="EMBL" id="KKZ13805.1"/>
    </source>
</evidence>
<gene>
    <name evidence="1" type="ORF">TH68_06130</name>
</gene>
<name>A0A6N3X4I6_9SYNE</name>
<protein>
    <recommendedName>
        <fullName evidence="3">DUF3685 domain-containing protein</fullName>
    </recommendedName>
</protein>
<evidence type="ECO:0000313" key="2">
    <source>
        <dbReference type="Proteomes" id="UP000035054"/>
    </source>
</evidence>
<proteinExistence type="predicted"/>
<dbReference type="Proteomes" id="UP000035054">
    <property type="component" value="Unassembled WGS sequence"/>
</dbReference>
<comment type="caution">
    <text evidence="1">The sequence shown here is derived from an EMBL/GenBank/DDBJ whole genome shotgun (WGS) entry which is preliminary data.</text>
</comment>
<dbReference type="InterPro" id="IPR022552">
    <property type="entry name" value="UPF_Ycf55"/>
</dbReference>
<sequence>MRRVLVYAPLSQKKQLVAGLGQSAVEGVPVQCIDEVEATQRRPDLVIWVTEASSDSGALVREALALDQRWHPAPFLLVLHGPLQPGGLPLGELPIAGILQNPDAPTLRQALPVLMSGGRVFDVHTRPAAPAGERQYRGLNGVFSQGLTQIQSRAKLVNAQLQQRPKILLRWMLEGQQRELAMARVVVLTLHAATARTLGLQGLTTTGLGGRESIPMSTGLTLRSRTAKGLWDTIRHRLLERIAKNPQPLEQQLLALGALAPKLRAALLRQLLDQVGLALQQVRQAGLRGEALLEHWWDLQEEIMLHGLQELGGAYLRIPRNGVLVSVSEQLLTVELPSPEILNLAPRATVEPMLAALVRAEPVLLDGHLLAPDTPAALLHLELLLSDWLLRMGSALAGLVLEEASQWPELRRFLLRRDLLPTRQLERLRNHINSRERYEQLILEPLRIYESRRELLLLQTDGVVTQTLIDPRDQELRQLGPVQRMVTLSLELRDALGPQLRVFSQRLGGLLVTVLTQIIGRGIGLIARGVLLGLGRTLQGSGR</sequence>
<dbReference type="Pfam" id="PF12452">
    <property type="entry name" value="DUF3685"/>
    <property type="match status" value="1"/>
</dbReference>